<dbReference type="Proteomes" id="UP000036106">
    <property type="component" value="Chromosome"/>
</dbReference>
<dbReference type="KEGG" id="lgn:ABM34_11610"/>
<proteinExistence type="predicted"/>
<dbReference type="AlphaFoldDB" id="A0A0H4QLY3"/>
<organism evidence="1 2">
    <name type="scientific">Companilactobacillus ginsenosidimutans</name>
    <dbReference type="NCBI Taxonomy" id="1007676"/>
    <lineage>
        <taxon>Bacteria</taxon>
        <taxon>Bacillati</taxon>
        <taxon>Bacillota</taxon>
        <taxon>Bacilli</taxon>
        <taxon>Lactobacillales</taxon>
        <taxon>Lactobacillaceae</taxon>
        <taxon>Companilactobacillus</taxon>
    </lineage>
</organism>
<dbReference type="RefSeq" id="WP_048705910.1">
    <property type="nucleotide sequence ID" value="NZ_CP012034.1"/>
</dbReference>
<evidence type="ECO:0000313" key="2">
    <source>
        <dbReference type="Proteomes" id="UP000036106"/>
    </source>
</evidence>
<dbReference type="EMBL" id="CP012034">
    <property type="protein sequence ID" value="AKP68116.1"/>
    <property type="molecule type" value="Genomic_DNA"/>
</dbReference>
<gene>
    <name evidence="1" type="ORF">ABM34_11610</name>
</gene>
<accession>A0A0H4QLY3</accession>
<protein>
    <submittedName>
        <fullName evidence="1">Uncharacterized protein</fullName>
    </submittedName>
</protein>
<name>A0A0H4QLY3_9LACO</name>
<keyword evidence="2" id="KW-1185">Reference proteome</keyword>
<dbReference type="PATRIC" id="fig|1007676.4.peg.2347"/>
<evidence type="ECO:0000313" key="1">
    <source>
        <dbReference type="EMBL" id="AKP68116.1"/>
    </source>
</evidence>
<sequence>MSDRENTLIKFKNYIDEHTYLPKVTGYRISNCEDRYIYTFSGEEYKLWNIITFLLDNEFKFKIGRSYDANTHELNDLTIAISDFSDLWQELLNEYY</sequence>
<dbReference type="OrthoDB" id="1633905at2"/>
<reference evidence="2" key="1">
    <citation type="submission" date="2015-07" db="EMBL/GenBank/DDBJ databases">
        <title>Lactobacillus ginsenosidimutans/EMML 3141/ whole genome sequencing.</title>
        <authorList>
            <person name="Kim M.K."/>
            <person name="Im W.-T."/>
            <person name="Srinivasan S."/>
            <person name="Lee J.-J."/>
        </authorList>
    </citation>
    <scope>NUCLEOTIDE SEQUENCE [LARGE SCALE GENOMIC DNA]</scope>
    <source>
        <strain evidence="2">EMML 3041</strain>
    </source>
</reference>